<dbReference type="OrthoDB" id="3215291at2"/>
<keyword evidence="2" id="KW-1185">Reference proteome</keyword>
<sequence>MGTLDRVELEAMIEEATVDAYTEDEQLTGPFTMLEEYLDLPFTGAVLGVEVTVHGVDLTPDGRIVALCSHGRVRQSIGILDLQLPSPAPEGANGVSPARAEPRARGRIEAYRHWAG</sequence>
<dbReference type="AlphaFoldDB" id="A0A344U899"/>
<organism evidence="1 2">
    <name type="scientific">Streptomyces globosus</name>
    <dbReference type="NCBI Taxonomy" id="68209"/>
    <lineage>
        <taxon>Bacteria</taxon>
        <taxon>Bacillati</taxon>
        <taxon>Actinomycetota</taxon>
        <taxon>Actinomycetes</taxon>
        <taxon>Kitasatosporales</taxon>
        <taxon>Streptomycetaceae</taxon>
        <taxon>Streptomyces</taxon>
    </lineage>
</organism>
<reference evidence="1 2" key="1">
    <citation type="submission" date="2018-01" db="EMBL/GenBank/DDBJ databases">
        <title>Draft genome Sequence of streptomyces globosus LZH-48.</title>
        <authorList>
            <person name="Ran K."/>
            <person name="Li Z."/>
            <person name="Wei S."/>
            <person name="Dong R."/>
        </authorList>
    </citation>
    <scope>NUCLEOTIDE SEQUENCE [LARGE SCALE GENOMIC DNA]</scope>
    <source>
        <strain evidence="1 2">LZH-48</strain>
    </source>
</reference>
<dbReference type="Proteomes" id="UP000252004">
    <property type="component" value="Chromosome"/>
</dbReference>
<dbReference type="RefSeq" id="WP_114058289.1">
    <property type="nucleotide sequence ID" value="NZ_CP030862.1"/>
</dbReference>
<name>A0A344U899_9ACTN</name>
<dbReference type="KEGG" id="sgz:C0216_30190"/>
<proteinExistence type="predicted"/>
<evidence type="ECO:0000313" key="2">
    <source>
        <dbReference type="Proteomes" id="UP000252004"/>
    </source>
</evidence>
<evidence type="ECO:0000313" key="1">
    <source>
        <dbReference type="EMBL" id="AXE27120.1"/>
    </source>
</evidence>
<gene>
    <name evidence="1" type="ORF">C0216_30190</name>
</gene>
<dbReference type="EMBL" id="CP030862">
    <property type="protein sequence ID" value="AXE27120.1"/>
    <property type="molecule type" value="Genomic_DNA"/>
</dbReference>
<protein>
    <submittedName>
        <fullName evidence="1">Uncharacterized protein</fullName>
    </submittedName>
</protein>
<accession>A0A344U899</accession>